<dbReference type="RefSeq" id="XP_012180950.1">
    <property type="nucleotide sequence ID" value="XM_012325560.1"/>
</dbReference>
<evidence type="ECO:0000256" key="1">
    <source>
        <dbReference type="SAM" id="Coils"/>
    </source>
</evidence>
<dbReference type="STRING" id="599839.J4HW54"/>
<feature type="region of interest" description="Disordered" evidence="2">
    <location>
        <begin position="446"/>
        <end position="470"/>
    </location>
</feature>
<organism evidence="3 4">
    <name type="scientific">Fibroporia radiculosa</name>
    <dbReference type="NCBI Taxonomy" id="599839"/>
    <lineage>
        <taxon>Eukaryota</taxon>
        <taxon>Fungi</taxon>
        <taxon>Dikarya</taxon>
        <taxon>Basidiomycota</taxon>
        <taxon>Agaricomycotina</taxon>
        <taxon>Agaricomycetes</taxon>
        <taxon>Polyporales</taxon>
        <taxon>Fibroporiaceae</taxon>
        <taxon>Fibroporia</taxon>
    </lineage>
</organism>
<gene>
    <name evidence="3" type="ORF">FIBRA_03730</name>
</gene>
<keyword evidence="1" id="KW-0175">Coiled coil</keyword>
<feature type="compositionally biased region" description="Pro residues" evidence="2">
    <location>
        <begin position="307"/>
        <end position="317"/>
    </location>
</feature>
<feature type="compositionally biased region" description="Basic and acidic residues" evidence="2">
    <location>
        <begin position="267"/>
        <end position="279"/>
    </location>
</feature>
<feature type="region of interest" description="Disordered" evidence="2">
    <location>
        <begin position="267"/>
        <end position="337"/>
    </location>
</feature>
<dbReference type="InParanoid" id="J4HW54"/>
<evidence type="ECO:0000313" key="3">
    <source>
        <dbReference type="EMBL" id="CCM01667.1"/>
    </source>
</evidence>
<sequence length="639" mass="70880">MGINLKQYHDLSEAVTERDARIAALEEQQQVLLARASQVQLRLLSTLDSMDALRRSHRKELDAEKRVNECLTHKLDRVKKYVKEARAEWDDTRAALTVVMEKVHLVNDYALWPHSQIVLSCPLEPISTTSAGIVAGHSNDILFTHAQAVISSLRSELEAERRAHEQTHEWANAEILSLSARLARREAELEESILHVNSDSHPPQYGEINNPEICSTDKWISGHLISSAPPRAAIFSQEDAIKILGLSASRNKVLETEVKELFERLEKTRSRSDTVDKLPTEALLVPRSTAVSPPPSPNLTPRRLQPSPSPYVMPPLETPIRETASPSPIPSQSEHMNEPPALEDLIKEIRLLGSRIDAFSSERLAMRSAIEAQRQRRDPSPGIQCQDECERLKEEVTRLNRKLVDGKDQEHQFQRETTALRQELVQSGANNECNASVAETGTHVLRARPPSDASSSHLNEQVIRQGAPVDILNDEDDVERSMELSTPLQPTILSVRADSQEAHGDANIDPPMVPLPESPRSPTVSEAPSWLLSCVVPSPPSSSPPPWWPHSQSPFEPDAYKELHTSRRLEAVERDLLLARQDLEGKNAELEELCAIVVQLIDMTYEGGGADGDLSGEESTGERNGEEAQGCSLCAGCDA</sequence>
<feature type="coiled-coil region" evidence="1">
    <location>
        <begin position="382"/>
        <end position="409"/>
    </location>
</feature>
<dbReference type="GeneID" id="24096578"/>
<evidence type="ECO:0000313" key="4">
    <source>
        <dbReference type="Proteomes" id="UP000006352"/>
    </source>
</evidence>
<evidence type="ECO:0000256" key="2">
    <source>
        <dbReference type="SAM" id="MobiDB-lite"/>
    </source>
</evidence>
<dbReference type="Proteomes" id="UP000006352">
    <property type="component" value="Unassembled WGS sequence"/>
</dbReference>
<reference evidence="3 4" key="1">
    <citation type="journal article" date="2012" name="Appl. Environ. Microbiol.">
        <title>Short-read sequencing for genomic analysis of the brown rot fungus Fibroporia radiculosa.</title>
        <authorList>
            <person name="Tang J.D."/>
            <person name="Perkins A.D."/>
            <person name="Sonstegard T.S."/>
            <person name="Schroeder S.G."/>
            <person name="Burgess S.C."/>
            <person name="Diehl S.V."/>
        </authorList>
    </citation>
    <scope>NUCLEOTIDE SEQUENCE [LARGE SCALE GENOMIC DNA]</scope>
    <source>
        <strain evidence="3 4">TFFH 294</strain>
    </source>
</reference>
<feature type="region of interest" description="Disordered" evidence="2">
    <location>
        <begin position="609"/>
        <end position="629"/>
    </location>
</feature>
<dbReference type="HOGENOM" id="CLU_428290_0_0_1"/>
<feature type="compositionally biased region" description="Polar residues" evidence="2">
    <location>
        <begin position="324"/>
        <end position="334"/>
    </location>
</feature>
<dbReference type="AlphaFoldDB" id="J4HW54"/>
<dbReference type="OrthoDB" id="2800708at2759"/>
<name>J4HW54_9APHY</name>
<accession>J4HW54</accession>
<keyword evidence="4" id="KW-1185">Reference proteome</keyword>
<proteinExistence type="predicted"/>
<feature type="region of interest" description="Disordered" evidence="2">
    <location>
        <begin position="498"/>
        <end position="526"/>
    </location>
</feature>
<protein>
    <submittedName>
        <fullName evidence="3">Uncharacterized protein</fullName>
    </submittedName>
</protein>
<dbReference type="EMBL" id="HE797044">
    <property type="protein sequence ID" value="CCM01667.1"/>
    <property type="molecule type" value="Genomic_DNA"/>
</dbReference>